<evidence type="ECO:0000259" key="13">
    <source>
        <dbReference type="PROSITE" id="PS51163"/>
    </source>
</evidence>
<dbReference type="AlphaFoldDB" id="A0A6I3SIT8"/>
<evidence type="ECO:0000256" key="9">
    <source>
        <dbReference type="ARBA" id="ARBA00048220"/>
    </source>
</evidence>
<dbReference type="SUPFAM" id="SSF54975">
    <property type="entry name" value="Acylphosphatase/BLUF domain-like"/>
    <property type="match status" value="1"/>
</dbReference>
<comment type="catalytic activity">
    <reaction evidence="9">
        <text>C-terminal L-cysteinyl-[HypE protein] + carbamoyl phosphate + ATP + H2O = C-terminal S-carboxamide-L-cysteinyl-[HypE protein] + AMP + phosphate + diphosphate + H(+)</text>
        <dbReference type="Rhea" id="RHEA:55636"/>
        <dbReference type="Rhea" id="RHEA-COMP:14247"/>
        <dbReference type="Rhea" id="RHEA-COMP:14392"/>
        <dbReference type="ChEBI" id="CHEBI:15377"/>
        <dbReference type="ChEBI" id="CHEBI:15378"/>
        <dbReference type="ChEBI" id="CHEBI:30616"/>
        <dbReference type="ChEBI" id="CHEBI:33019"/>
        <dbReference type="ChEBI" id="CHEBI:43474"/>
        <dbReference type="ChEBI" id="CHEBI:58228"/>
        <dbReference type="ChEBI" id="CHEBI:76913"/>
        <dbReference type="ChEBI" id="CHEBI:139126"/>
        <dbReference type="ChEBI" id="CHEBI:456215"/>
    </reaction>
</comment>
<dbReference type="EC" id="6.2.-.-" evidence="10"/>
<protein>
    <recommendedName>
        <fullName evidence="10">Carbamoyltransferase</fullName>
        <ecNumber evidence="10">6.2.-.-</ecNumber>
    </recommendedName>
</protein>
<evidence type="ECO:0000313" key="15">
    <source>
        <dbReference type="Proteomes" id="UP000430670"/>
    </source>
</evidence>
<keyword evidence="15" id="KW-1185">Reference proteome</keyword>
<evidence type="ECO:0000256" key="11">
    <source>
        <dbReference type="PROSITE-ProRule" id="PRU00520"/>
    </source>
</evidence>
<keyword evidence="6" id="KW-0863">Zinc-finger</keyword>
<dbReference type="UniPathway" id="UPA00335"/>
<dbReference type="Pfam" id="PF00708">
    <property type="entry name" value="Acylphosphatase"/>
    <property type="match status" value="1"/>
</dbReference>
<keyword evidence="11" id="KW-0378">Hydrolase</keyword>
<dbReference type="GO" id="GO:0016874">
    <property type="term" value="F:ligase activity"/>
    <property type="evidence" value="ECO:0007669"/>
    <property type="project" value="UniProtKB-UniRule"/>
</dbReference>
<dbReference type="PROSITE" id="PS00150">
    <property type="entry name" value="ACYLPHOSPHATASE_1"/>
    <property type="match status" value="1"/>
</dbReference>
<evidence type="ECO:0000256" key="6">
    <source>
        <dbReference type="ARBA" id="ARBA00022771"/>
    </source>
</evidence>
<evidence type="ECO:0000313" key="14">
    <source>
        <dbReference type="EMBL" id="MTV48801.1"/>
    </source>
</evidence>
<dbReference type="GO" id="GO:0008270">
    <property type="term" value="F:zinc ion binding"/>
    <property type="evidence" value="ECO:0007669"/>
    <property type="project" value="UniProtKB-KW"/>
</dbReference>
<evidence type="ECO:0000256" key="8">
    <source>
        <dbReference type="ARBA" id="ARBA00047645"/>
    </source>
</evidence>
<dbReference type="OrthoDB" id="9808093at2"/>
<dbReference type="Gene3D" id="3.90.870.50">
    <property type="match status" value="1"/>
</dbReference>
<feature type="active site" evidence="11">
    <location>
        <position position="42"/>
    </location>
</feature>
<dbReference type="GO" id="GO:0051604">
    <property type="term" value="P:protein maturation"/>
    <property type="evidence" value="ECO:0007669"/>
    <property type="project" value="TreeGrafter"/>
</dbReference>
<evidence type="ECO:0000256" key="10">
    <source>
        <dbReference type="PIRNR" id="PIRNR006256"/>
    </source>
</evidence>
<dbReference type="Gene3D" id="3.30.420.360">
    <property type="match status" value="1"/>
</dbReference>
<keyword evidence="14" id="KW-0808">Transferase</keyword>
<evidence type="ECO:0000256" key="4">
    <source>
        <dbReference type="ARBA" id="ARBA00022598"/>
    </source>
</evidence>
<dbReference type="GO" id="GO:0003725">
    <property type="term" value="F:double-stranded RNA binding"/>
    <property type="evidence" value="ECO:0007669"/>
    <property type="project" value="InterPro"/>
</dbReference>
<dbReference type="Pfam" id="PF22521">
    <property type="entry name" value="HypF_C_2"/>
    <property type="match status" value="1"/>
</dbReference>
<dbReference type="Pfam" id="PF01300">
    <property type="entry name" value="Sua5_yciO_yrdC"/>
    <property type="match status" value="1"/>
</dbReference>
<evidence type="ECO:0000256" key="1">
    <source>
        <dbReference type="ARBA" id="ARBA00004711"/>
    </source>
</evidence>
<dbReference type="PANTHER" id="PTHR42959:SF1">
    <property type="entry name" value="CARBAMOYLTRANSFERASE HYPF"/>
    <property type="match status" value="1"/>
</dbReference>
<feature type="domain" description="YrdC-like" evidence="13">
    <location>
        <begin position="204"/>
        <end position="401"/>
    </location>
</feature>
<dbReference type="PANTHER" id="PTHR42959">
    <property type="entry name" value="CARBAMOYLTRANSFERASE"/>
    <property type="match status" value="1"/>
</dbReference>
<dbReference type="InterPro" id="IPR055128">
    <property type="entry name" value="HypF_C_2"/>
</dbReference>
<keyword evidence="4" id="KW-0436">Ligase</keyword>
<gene>
    <name evidence="14" type="primary">hypF</name>
    <name evidence="14" type="ORF">GJ688_07380</name>
</gene>
<comment type="catalytic activity">
    <reaction evidence="8 11">
        <text>an acyl phosphate + H2O = a carboxylate + phosphate + H(+)</text>
        <dbReference type="Rhea" id="RHEA:14965"/>
        <dbReference type="ChEBI" id="CHEBI:15377"/>
        <dbReference type="ChEBI" id="CHEBI:15378"/>
        <dbReference type="ChEBI" id="CHEBI:29067"/>
        <dbReference type="ChEBI" id="CHEBI:43474"/>
        <dbReference type="ChEBI" id="CHEBI:59918"/>
        <dbReference type="EC" id="3.6.1.7"/>
    </reaction>
</comment>
<evidence type="ECO:0000256" key="5">
    <source>
        <dbReference type="ARBA" id="ARBA00022723"/>
    </source>
</evidence>
<dbReference type="PROSITE" id="PS51163">
    <property type="entry name" value="YRDC"/>
    <property type="match status" value="1"/>
</dbReference>
<keyword evidence="7" id="KW-0862">Zinc</keyword>
<dbReference type="InterPro" id="IPR017968">
    <property type="entry name" value="Acylphosphatase_CS"/>
</dbReference>
<dbReference type="Pfam" id="PF07503">
    <property type="entry name" value="zf-HYPF"/>
    <property type="match status" value="2"/>
</dbReference>
<comment type="caution">
    <text evidence="14">The sequence shown here is derived from an EMBL/GenBank/DDBJ whole genome shotgun (WGS) entry which is preliminary data.</text>
</comment>
<proteinExistence type="inferred from homology"/>
<feature type="active site" evidence="11">
    <location>
        <position position="24"/>
    </location>
</feature>
<keyword evidence="5" id="KW-0479">Metal-binding</keyword>
<dbReference type="PIRSF" id="PIRSF006256">
    <property type="entry name" value="CMPcnvr_hdrg_mat"/>
    <property type="match status" value="1"/>
</dbReference>
<sequence>MGGSLLKVAKFIRVTGTVQGVGFRPFVFKLAKQAGLSGWVLNGPAGVEITVEGEPEQVDELLQALPEQAPQLCRVREIILCDIPVQGLQGFAIVQSADEANRTARIPPDAALCAACRVEMADPFDRHYRYPFTNCTHCGPRFTIVRQVPYDRPFTSMHAFPMCPDCAREYEDPLDRRFHAQPVACPNCGPQVWVCSRDGKRMDGPWDEIFRRMIHQGSIIALKGLGGFHLVCDGRNDAAVAKLRRRKNRPYKALALMARDMDTVRSIAWVSAQEETLLTSSAAPIVILEQKNGCKDLPLGYGTDKGIIPANIAPGTKTVGLMLPYTPMHHMLFDEQIDLLVMTSGNPSGLPLVRDNEAALDQLASIADAFVLHDRDIISRCDDSVLRVIDGEVQFYRRSRGYVPEGIAVPWPERKVKHSLLATGPETKNTFALLGRGEAYFSQYIGNVDTREGRQNYLESFQNLQTLLDIKPKQVLRDLHPQYRISALAAELAQEMDLVMMDVQHHHAHLAAVLADNDVTDRAIGVILDGTGFGEDGTIWGFEILTGDLQTYERWFHLRPVLLPGGEAAVRRPWLTACAFLGEAFGSRGWEQAKTLFPDQQAVIEQARLMVEKKLNSPQVSSAGRFFDAISAILGVCLDNTYDGQAPLELGEQVRFRLGVTDHSQQSKAGYEEDKLCTEAWVDKALAFGHYPFAIQKDQIDFAPVLEALFQDKAQGAMIETLASRVHNTVARMVEEVVQRTRDQTGLKRVALGGGVFQNPYLLTMVRHLLSRQGFQVFIPRRVPANDGGLALGQGVIGLWREE</sequence>
<dbReference type="InterPro" id="IPR001792">
    <property type="entry name" value="Acylphosphatase-like_dom"/>
</dbReference>
<feature type="domain" description="Acylphosphatase-like" evidence="12">
    <location>
        <begin position="9"/>
        <end position="95"/>
    </location>
</feature>
<comment type="similarity">
    <text evidence="2">Belongs to the acylphosphatase family.</text>
</comment>
<dbReference type="Gene3D" id="3.30.420.40">
    <property type="match status" value="1"/>
</dbReference>
<dbReference type="InterPro" id="IPR043129">
    <property type="entry name" value="ATPase_NBD"/>
</dbReference>
<dbReference type="InterPro" id="IPR017945">
    <property type="entry name" value="DHBP_synth_RibB-like_a/b_dom"/>
</dbReference>
<evidence type="ECO:0000256" key="7">
    <source>
        <dbReference type="ARBA" id="ARBA00022833"/>
    </source>
</evidence>
<dbReference type="InterPro" id="IPR004421">
    <property type="entry name" value="Carbamoyltransferase_HypF"/>
</dbReference>
<dbReference type="SUPFAM" id="SSF55821">
    <property type="entry name" value="YrdC/RibB"/>
    <property type="match status" value="1"/>
</dbReference>
<dbReference type="SUPFAM" id="SSF53067">
    <property type="entry name" value="Actin-like ATPase domain"/>
    <property type="match status" value="1"/>
</dbReference>
<dbReference type="Proteomes" id="UP000430670">
    <property type="component" value="Unassembled WGS sequence"/>
</dbReference>
<dbReference type="InterPro" id="IPR036046">
    <property type="entry name" value="Acylphosphatase-like_dom_sf"/>
</dbReference>
<evidence type="ECO:0000259" key="12">
    <source>
        <dbReference type="PROSITE" id="PS51160"/>
    </source>
</evidence>
<reference evidence="14 15" key="1">
    <citation type="submission" date="2019-11" db="EMBL/GenBank/DDBJ databases">
        <title>Whole-genome sequence of a the green, strictly anaerobic photosynthetic bacterium Heliobacillus mobilis DSM 6151.</title>
        <authorList>
            <person name="Kyndt J.A."/>
            <person name="Meyer T.E."/>
        </authorList>
    </citation>
    <scope>NUCLEOTIDE SEQUENCE [LARGE SCALE GENOMIC DNA]</scope>
    <source>
        <strain evidence="14 15">DSM 6151</strain>
    </source>
</reference>
<comment type="similarity">
    <text evidence="3 10">Belongs to the carbamoyltransferase HypF family.</text>
</comment>
<dbReference type="PROSITE" id="PS51160">
    <property type="entry name" value="ACYLPHOSPHATASE_3"/>
    <property type="match status" value="1"/>
</dbReference>
<dbReference type="GO" id="GO:0016743">
    <property type="term" value="F:carboxyl- or carbamoyltransferase activity"/>
    <property type="evidence" value="ECO:0007669"/>
    <property type="project" value="UniProtKB-UniRule"/>
</dbReference>
<dbReference type="Pfam" id="PF17788">
    <property type="entry name" value="HypF_C"/>
    <property type="match status" value="1"/>
</dbReference>
<dbReference type="NCBIfam" id="TIGR00143">
    <property type="entry name" value="hypF"/>
    <property type="match status" value="1"/>
</dbReference>
<dbReference type="GO" id="GO:0003998">
    <property type="term" value="F:acylphosphatase activity"/>
    <property type="evidence" value="ECO:0007669"/>
    <property type="project" value="UniProtKB-EC"/>
</dbReference>
<dbReference type="EMBL" id="WNKU01000006">
    <property type="protein sequence ID" value="MTV48801.1"/>
    <property type="molecule type" value="Genomic_DNA"/>
</dbReference>
<evidence type="ECO:0000256" key="2">
    <source>
        <dbReference type="ARBA" id="ARBA00005614"/>
    </source>
</evidence>
<dbReference type="InterPro" id="IPR006070">
    <property type="entry name" value="Sua5-like_dom"/>
</dbReference>
<organism evidence="14 15">
    <name type="scientific">Heliobacterium mobile</name>
    <name type="common">Heliobacillus mobilis</name>
    <dbReference type="NCBI Taxonomy" id="28064"/>
    <lineage>
        <taxon>Bacteria</taxon>
        <taxon>Bacillati</taxon>
        <taxon>Bacillota</taxon>
        <taxon>Clostridia</taxon>
        <taxon>Eubacteriales</taxon>
        <taxon>Heliobacteriaceae</taxon>
        <taxon>Heliobacterium</taxon>
    </lineage>
</organism>
<evidence type="ECO:0000256" key="3">
    <source>
        <dbReference type="ARBA" id="ARBA00008097"/>
    </source>
</evidence>
<dbReference type="InterPro" id="IPR011125">
    <property type="entry name" value="Znf_HypF"/>
</dbReference>
<dbReference type="Gene3D" id="3.30.110.120">
    <property type="match status" value="1"/>
</dbReference>
<name>A0A6I3SIT8_HELMO</name>
<accession>A0A6I3SIT8</accession>
<comment type="pathway">
    <text evidence="1">Protein modification; [NiFe] hydrogenase maturation.</text>
</comment>
<dbReference type="InterPro" id="IPR051060">
    <property type="entry name" value="Carbamoyltrans_HypF-like"/>
</dbReference>
<dbReference type="InterPro" id="IPR041440">
    <property type="entry name" value="HypF_C"/>
</dbReference>